<keyword evidence="5" id="KW-1185">Reference proteome</keyword>
<dbReference type="CDD" id="cd01949">
    <property type="entry name" value="GGDEF"/>
    <property type="match status" value="1"/>
</dbReference>
<dbReference type="Proteomes" id="UP001499988">
    <property type="component" value="Unassembled WGS sequence"/>
</dbReference>
<reference evidence="5" key="1">
    <citation type="journal article" date="2019" name="Int. J. Syst. Evol. Microbiol.">
        <title>The Global Catalogue of Microorganisms (GCM) 10K type strain sequencing project: providing services to taxonomists for standard genome sequencing and annotation.</title>
        <authorList>
            <consortium name="The Broad Institute Genomics Platform"/>
            <consortium name="The Broad Institute Genome Sequencing Center for Infectious Disease"/>
            <person name="Wu L."/>
            <person name="Ma J."/>
        </authorList>
    </citation>
    <scope>NUCLEOTIDE SEQUENCE [LARGE SCALE GENOMIC DNA]</scope>
    <source>
        <strain evidence="5">JCM 18401</strain>
    </source>
</reference>
<evidence type="ECO:0000256" key="1">
    <source>
        <dbReference type="ARBA" id="ARBA00012528"/>
    </source>
</evidence>
<dbReference type="SUPFAM" id="SSF55781">
    <property type="entry name" value="GAF domain-like"/>
    <property type="match status" value="1"/>
</dbReference>
<dbReference type="InterPro" id="IPR050469">
    <property type="entry name" value="Diguanylate_Cyclase"/>
</dbReference>
<feature type="domain" description="GGDEF" evidence="3">
    <location>
        <begin position="198"/>
        <end position="328"/>
    </location>
</feature>
<dbReference type="InterPro" id="IPR029787">
    <property type="entry name" value="Nucleotide_cyclase"/>
</dbReference>
<dbReference type="InterPro" id="IPR043128">
    <property type="entry name" value="Rev_trsase/Diguanyl_cyclase"/>
</dbReference>
<dbReference type="Gene3D" id="3.30.70.270">
    <property type="match status" value="1"/>
</dbReference>
<dbReference type="EC" id="2.7.7.65" evidence="1"/>
<comment type="caution">
    <text evidence="4">The sequence shown here is derived from an EMBL/GenBank/DDBJ whole genome shotgun (WGS) entry which is preliminary data.</text>
</comment>
<dbReference type="Gene3D" id="3.30.450.40">
    <property type="match status" value="1"/>
</dbReference>
<sequence>MRIEDGVEGLERHAQQQWQRLLDVLSRSCDMQGAYLARCTEVELHVLATSRDCPQQVGAGERMPIFDLYCEWVMVHASPLAVEDATRSTQWASGREAQAGVLAYLGLPIHAPDGELFGTLCLCHTQPIAIPAQWHDLMMSVVSIIESELRMLQLTREYSRRARTDPLTGLGNRYGVELGLNSLLDWGRRLSDGAADKLPLGVILLELDQFHALIEQQGHSASERVLRFVADLLKRNRINQEMAVRWQGHRFLLLVPAITKEDLLARSEQLRCEVQRSVIQTGEAALVVTASVGALGWDGDGGLPWERLRQCLRQAQGEGGNRCVIAELGATFTGAVPFDEGEQPVHH</sequence>
<name>A0ABP9EJ70_9GAMM</name>
<proteinExistence type="predicted"/>
<dbReference type="SUPFAM" id="SSF55073">
    <property type="entry name" value="Nucleotide cyclase"/>
    <property type="match status" value="1"/>
</dbReference>
<comment type="catalytic activity">
    <reaction evidence="2">
        <text>2 GTP = 3',3'-c-di-GMP + 2 diphosphate</text>
        <dbReference type="Rhea" id="RHEA:24898"/>
        <dbReference type="ChEBI" id="CHEBI:33019"/>
        <dbReference type="ChEBI" id="CHEBI:37565"/>
        <dbReference type="ChEBI" id="CHEBI:58805"/>
        <dbReference type="EC" id="2.7.7.65"/>
    </reaction>
</comment>
<dbReference type="PANTHER" id="PTHR45138">
    <property type="entry name" value="REGULATORY COMPONENTS OF SENSORY TRANSDUCTION SYSTEM"/>
    <property type="match status" value="1"/>
</dbReference>
<dbReference type="InterPro" id="IPR029016">
    <property type="entry name" value="GAF-like_dom_sf"/>
</dbReference>
<dbReference type="InterPro" id="IPR003018">
    <property type="entry name" value="GAF"/>
</dbReference>
<evidence type="ECO:0000256" key="2">
    <source>
        <dbReference type="ARBA" id="ARBA00034247"/>
    </source>
</evidence>
<dbReference type="PROSITE" id="PS50887">
    <property type="entry name" value="GGDEF"/>
    <property type="match status" value="1"/>
</dbReference>
<evidence type="ECO:0000313" key="5">
    <source>
        <dbReference type="Proteomes" id="UP001499988"/>
    </source>
</evidence>
<organism evidence="4 5">
    <name type="scientific">Ferrimonas pelagia</name>
    <dbReference type="NCBI Taxonomy" id="1177826"/>
    <lineage>
        <taxon>Bacteria</taxon>
        <taxon>Pseudomonadati</taxon>
        <taxon>Pseudomonadota</taxon>
        <taxon>Gammaproteobacteria</taxon>
        <taxon>Alteromonadales</taxon>
        <taxon>Ferrimonadaceae</taxon>
        <taxon>Ferrimonas</taxon>
    </lineage>
</organism>
<dbReference type="RefSeq" id="WP_345334033.1">
    <property type="nucleotide sequence ID" value="NZ_BAABJZ010000013.1"/>
</dbReference>
<accession>A0ABP9EJ70</accession>
<protein>
    <recommendedName>
        <fullName evidence="1">diguanylate cyclase</fullName>
        <ecNumber evidence="1">2.7.7.65</ecNumber>
    </recommendedName>
</protein>
<evidence type="ECO:0000259" key="3">
    <source>
        <dbReference type="PROSITE" id="PS50887"/>
    </source>
</evidence>
<dbReference type="Pfam" id="PF01590">
    <property type="entry name" value="GAF"/>
    <property type="match status" value="1"/>
</dbReference>
<dbReference type="InterPro" id="IPR000160">
    <property type="entry name" value="GGDEF_dom"/>
</dbReference>
<evidence type="ECO:0000313" key="4">
    <source>
        <dbReference type="EMBL" id="GAA4878445.1"/>
    </source>
</evidence>
<dbReference type="SMART" id="SM00267">
    <property type="entry name" value="GGDEF"/>
    <property type="match status" value="1"/>
</dbReference>
<dbReference type="PANTHER" id="PTHR45138:SF9">
    <property type="entry name" value="DIGUANYLATE CYCLASE DGCM-RELATED"/>
    <property type="match status" value="1"/>
</dbReference>
<dbReference type="SMART" id="SM00065">
    <property type="entry name" value="GAF"/>
    <property type="match status" value="1"/>
</dbReference>
<dbReference type="Pfam" id="PF00990">
    <property type="entry name" value="GGDEF"/>
    <property type="match status" value="1"/>
</dbReference>
<dbReference type="NCBIfam" id="TIGR00254">
    <property type="entry name" value="GGDEF"/>
    <property type="match status" value="1"/>
</dbReference>
<gene>
    <name evidence="4" type="ORF">GCM10023333_10010</name>
</gene>
<dbReference type="EMBL" id="BAABJZ010000013">
    <property type="protein sequence ID" value="GAA4878445.1"/>
    <property type="molecule type" value="Genomic_DNA"/>
</dbReference>